<reference evidence="2" key="1">
    <citation type="submission" date="2023-07" db="EMBL/GenBank/DDBJ databases">
        <title>Genomic Encyclopedia of Type Strains, Phase IV (KMG-IV): sequencing the most valuable type-strain genomes for metagenomic binning, comparative biology and taxonomic classification.</title>
        <authorList>
            <person name="Goeker M."/>
        </authorList>
    </citation>
    <scope>NUCLEOTIDE SEQUENCE</scope>
    <source>
        <strain evidence="2">DSM 21202</strain>
    </source>
</reference>
<proteinExistence type="predicted"/>
<keyword evidence="1" id="KW-0472">Membrane</keyword>
<feature type="transmembrane region" description="Helical" evidence="1">
    <location>
        <begin position="65"/>
        <end position="87"/>
    </location>
</feature>
<dbReference type="EMBL" id="JAUSUL010000002">
    <property type="protein sequence ID" value="MDQ0315300.1"/>
    <property type="molecule type" value="Genomic_DNA"/>
</dbReference>
<evidence type="ECO:0000256" key="1">
    <source>
        <dbReference type="SAM" id="Phobius"/>
    </source>
</evidence>
<dbReference type="AlphaFoldDB" id="A0AAE4ASR5"/>
<comment type="caution">
    <text evidence="2">The sequence shown here is derived from an EMBL/GenBank/DDBJ whole genome shotgun (WGS) entry which is preliminary data.</text>
</comment>
<gene>
    <name evidence="2" type="ORF">J2S73_001757</name>
</gene>
<sequence length="105" mass="11207">MRALIAGLGILLAVLVGWAMTQAPLLESFGRVIADPWGLVALADLYLGFVLLSVVIALTERSRILAVILIVALFLLGNIVGALWVAARWPLLRDGLRRMTAASAS</sequence>
<protein>
    <submittedName>
        <fullName evidence="2">ABC-type antimicrobial peptide transport system permease subunit</fullName>
    </submittedName>
</protein>
<evidence type="ECO:0000313" key="3">
    <source>
        <dbReference type="Proteomes" id="UP001229244"/>
    </source>
</evidence>
<keyword evidence="1" id="KW-1133">Transmembrane helix</keyword>
<evidence type="ECO:0000313" key="2">
    <source>
        <dbReference type="EMBL" id="MDQ0315300.1"/>
    </source>
</evidence>
<keyword evidence="3" id="KW-1185">Reference proteome</keyword>
<organism evidence="2 3">
    <name type="scientific">Amorphus orientalis</name>
    <dbReference type="NCBI Taxonomy" id="649198"/>
    <lineage>
        <taxon>Bacteria</taxon>
        <taxon>Pseudomonadati</taxon>
        <taxon>Pseudomonadota</taxon>
        <taxon>Alphaproteobacteria</taxon>
        <taxon>Hyphomicrobiales</taxon>
        <taxon>Amorphaceae</taxon>
        <taxon>Amorphus</taxon>
    </lineage>
</organism>
<accession>A0AAE4ASR5</accession>
<feature type="transmembrane region" description="Helical" evidence="1">
    <location>
        <begin position="37"/>
        <end position="58"/>
    </location>
</feature>
<dbReference type="RefSeq" id="WP_306885134.1">
    <property type="nucleotide sequence ID" value="NZ_JAUSUL010000002.1"/>
</dbReference>
<keyword evidence="1" id="KW-0812">Transmembrane</keyword>
<name>A0AAE4ASR5_9HYPH</name>
<dbReference type="Proteomes" id="UP001229244">
    <property type="component" value="Unassembled WGS sequence"/>
</dbReference>